<evidence type="ECO:0000256" key="11">
    <source>
        <dbReference type="ARBA" id="ARBA00049878"/>
    </source>
</evidence>
<organism evidence="12 13">
    <name type="scientific">Flavobacterium flevense</name>
    <dbReference type="NCBI Taxonomy" id="983"/>
    <lineage>
        <taxon>Bacteria</taxon>
        <taxon>Pseudomonadati</taxon>
        <taxon>Bacteroidota</taxon>
        <taxon>Flavobacteriia</taxon>
        <taxon>Flavobacteriales</taxon>
        <taxon>Flavobacteriaceae</taxon>
        <taxon>Flavobacterium</taxon>
    </lineage>
</organism>
<gene>
    <name evidence="12" type="ORF">FFL01_16510</name>
</gene>
<evidence type="ECO:0000256" key="3">
    <source>
        <dbReference type="ARBA" id="ARBA00011950"/>
    </source>
</evidence>
<dbReference type="PANTHER" id="PTHR23404">
    <property type="entry name" value="MOLYBDOPTERIN SYNTHASE RELATED"/>
    <property type="match status" value="1"/>
</dbReference>
<evidence type="ECO:0000313" key="12">
    <source>
        <dbReference type="EMBL" id="GEC72112.1"/>
    </source>
</evidence>
<evidence type="ECO:0000256" key="7">
    <source>
        <dbReference type="ARBA" id="ARBA00029745"/>
    </source>
</evidence>
<keyword evidence="13" id="KW-1185">Reference proteome</keyword>
<dbReference type="SUPFAM" id="SSF54690">
    <property type="entry name" value="Molybdopterin synthase subunit MoaE"/>
    <property type="match status" value="1"/>
</dbReference>
<comment type="pathway">
    <text evidence="1">Cofactor biosynthesis; molybdopterin biosynthesis.</text>
</comment>
<protein>
    <recommendedName>
        <fullName evidence="4">Molybdopterin synthase catalytic subunit</fullName>
        <ecNumber evidence="3">2.8.1.12</ecNumber>
    </recommendedName>
    <alternativeName>
        <fullName evidence="9">MPT synthase subunit 2</fullName>
    </alternativeName>
    <alternativeName>
        <fullName evidence="7">Molybdenum cofactor biosynthesis protein E</fullName>
    </alternativeName>
    <alternativeName>
        <fullName evidence="8">Molybdopterin-converting factor large subunit</fullName>
    </alternativeName>
    <alternativeName>
        <fullName evidence="10">Molybdopterin-converting factor subunit 2</fullName>
    </alternativeName>
</protein>
<sequence length="154" mass="17515">MGYYLAFKNIKMSKKVFIQGAISPEFIADSIAKHQGKHTIGAHNIFLGQVRADVHEENVVKAIEYTAYEEMANEALTAVREKAFAQFDLVCMHIYHSLGVVKAGEICLFVFVSAGHRTQVYEATEVIVNWIKTDVPIFGKEIFENEDFIWKQNK</sequence>
<comment type="caution">
    <text evidence="12">The sequence shown here is derived from an EMBL/GenBank/DDBJ whole genome shotgun (WGS) entry which is preliminary data.</text>
</comment>
<dbReference type="GO" id="GO:0030366">
    <property type="term" value="F:molybdopterin synthase activity"/>
    <property type="evidence" value="ECO:0007669"/>
    <property type="project" value="UniProtKB-EC"/>
</dbReference>
<dbReference type="AlphaFoldDB" id="A0A4Y4AY95"/>
<dbReference type="InterPro" id="IPR003448">
    <property type="entry name" value="Mopterin_biosynth_MoaE"/>
</dbReference>
<dbReference type="Pfam" id="PF02391">
    <property type="entry name" value="MoaE"/>
    <property type="match status" value="1"/>
</dbReference>
<dbReference type="GO" id="GO:0006777">
    <property type="term" value="P:Mo-molybdopterin cofactor biosynthetic process"/>
    <property type="evidence" value="ECO:0007669"/>
    <property type="project" value="UniProtKB-KW"/>
</dbReference>
<reference evidence="12 13" key="1">
    <citation type="submission" date="2019-06" db="EMBL/GenBank/DDBJ databases">
        <title>Whole genome shotgun sequence of Flavobacterium flevense NBRC 14960.</title>
        <authorList>
            <person name="Hosoyama A."/>
            <person name="Uohara A."/>
            <person name="Ohji S."/>
            <person name="Ichikawa N."/>
        </authorList>
    </citation>
    <scope>NUCLEOTIDE SEQUENCE [LARGE SCALE GENOMIC DNA]</scope>
    <source>
        <strain evidence="12 13">NBRC 14960</strain>
    </source>
</reference>
<dbReference type="Proteomes" id="UP000316775">
    <property type="component" value="Unassembled WGS sequence"/>
</dbReference>
<name>A0A4Y4AY95_9FLAO</name>
<keyword evidence="5" id="KW-0501">Molybdenum cofactor biosynthesis</keyword>
<evidence type="ECO:0000256" key="5">
    <source>
        <dbReference type="ARBA" id="ARBA00023150"/>
    </source>
</evidence>
<comment type="similarity">
    <text evidence="2">Belongs to the MoaE family.</text>
</comment>
<evidence type="ECO:0000256" key="10">
    <source>
        <dbReference type="ARBA" id="ARBA00032474"/>
    </source>
</evidence>
<comment type="subunit">
    <text evidence="6">Heterotetramer of 2 MoaD subunits and 2 MoaE subunits. Also stable as homodimer. The enzyme changes between these two forms during catalysis.</text>
</comment>
<dbReference type="EMBL" id="BJNP01000015">
    <property type="protein sequence ID" value="GEC72112.1"/>
    <property type="molecule type" value="Genomic_DNA"/>
</dbReference>
<evidence type="ECO:0000256" key="4">
    <source>
        <dbReference type="ARBA" id="ARBA00013858"/>
    </source>
</evidence>
<dbReference type="Gene3D" id="3.90.1170.40">
    <property type="entry name" value="Molybdopterin biosynthesis MoaE subunit"/>
    <property type="match status" value="1"/>
</dbReference>
<comment type="catalytic activity">
    <reaction evidence="11">
        <text>2 [molybdopterin-synthase sulfur-carrier protein]-C-terminal-Gly-aminoethanethioate + cyclic pyranopterin phosphate + H2O = molybdopterin + 2 [molybdopterin-synthase sulfur-carrier protein]-C-terminal Gly-Gly + 2 H(+)</text>
        <dbReference type="Rhea" id="RHEA:26333"/>
        <dbReference type="Rhea" id="RHEA-COMP:12202"/>
        <dbReference type="Rhea" id="RHEA-COMP:19907"/>
        <dbReference type="ChEBI" id="CHEBI:15377"/>
        <dbReference type="ChEBI" id="CHEBI:15378"/>
        <dbReference type="ChEBI" id="CHEBI:58698"/>
        <dbReference type="ChEBI" id="CHEBI:59648"/>
        <dbReference type="ChEBI" id="CHEBI:90778"/>
        <dbReference type="ChEBI" id="CHEBI:232372"/>
        <dbReference type="EC" id="2.8.1.12"/>
    </reaction>
</comment>
<evidence type="ECO:0000256" key="1">
    <source>
        <dbReference type="ARBA" id="ARBA00005046"/>
    </source>
</evidence>
<evidence type="ECO:0000256" key="8">
    <source>
        <dbReference type="ARBA" id="ARBA00030407"/>
    </source>
</evidence>
<proteinExistence type="inferred from homology"/>
<dbReference type="STRING" id="983.SAMN05443543_107175"/>
<dbReference type="InterPro" id="IPR036563">
    <property type="entry name" value="MoaE_sf"/>
</dbReference>
<dbReference type="EC" id="2.8.1.12" evidence="3"/>
<accession>A0A4Y4AY95</accession>
<evidence type="ECO:0000256" key="2">
    <source>
        <dbReference type="ARBA" id="ARBA00005426"/>
    </source>
</evidence>
<evidence type="ECO:0000313" key="13">
    <source>
        <dbReference type="Proteomes" id="UP000316775"/>
    </source>
</evidence>
<evidence type="ECO:0000256" key="9">
    <source>
        <dbReference type="ARBA" id="ARBA00030781"/>
    </source>
</evidence>
<dbReference type="CDD" id="cd00756">
    <property type="entry name" value="MoaE"/>
    <property type="match status" value="1"/>
</dbReference>
<evidence type="ECO:0000256" key="6">
    <source>
        <dbReference type="ARBA" id="ARBA00026066"/>
    </source>
</evidence>